<dbReference type="InterPro" id="IPR002559">
    <property type="entry name" value="Transposase_11"/>
</dbReference>
<name>A0A2Z4JAK6_9ACTN</name>
<dbReference type="Pfam" id="PF01609">
    <property type="entry name" value="DDE_Tnp_1"/>
    <property type="match status" value="1"/>
</dbReference>
<reference evidence="2 3" key="1">
    <citation type="journal article" date="2019" name="Int. J. Syst. Evol. Microbiol.">
        <title>Streptomyces cadmiisoli sp. nov., a novel actinomycete isolated from cadmium-contaminated soil.</title>
        <authorList>
            <person name="Li K."/>
            <person name="Tang X."/>
            <person name="Zhao J."/>
            <person name="Guo Y."/>
            <person name="Tang Y."/>
            <person name="Gao J."/>
        </authorList>
    </citation>
    <scope>NUCLEOTIDE SEQUENCE [LARGE SCALE GENOMIC DNA]</scope>
    <source>
        <strain evidence="2 3">ZFG47</strain>
    </source>
</reference>
<protein>
    <recommendedName>
        <fullName evidence="1">Transposase IS4-like domain-containing protein</fullName>
    </recommendedName>
</protein>
<dbReference type="KEGG" id="scad:DN051_40475"/>
<dbReference type="EMBL" id="CP030073">
    <property type="protein sequence ID" value="AWW42096.1"/>
    <property type="molecule type" value="Genomic_DNA"/>
</dbReference>
<dbReference type="GO" id="GO:0006313">
    <property type="term" value="P:DNA transposition"/>
    <property type="evidence" value="ECO:0007669"/>
    <property type="project" value="InterPro"/>
</dbReference>
<dbReference type="AlphaFoldDB" id="A0A2Z4JAK6"/>
<accession>A0A2Z4JAK6</accession>
<evidence type="ECO:0000259" key="1">
    <source>
        <dbReference type="Pfam" id="PF01609"/>
    </source>
</evidence>
<dbReference type="PANTHER" id="PTHR30007">
    <property type="entry name" value="PHP DOMAIN PROTEIN"/>
    <property type="match status" value="1"/>
</dbReference>
<keyword evidence="3" id="KW-1185">Reference proteome</keyword>
<dbReference type="Proteomes" id="UP000249616">
    <property type="component" value="Chromosome"/>
</dbReference>
<proteinExistence type="predicted"/>
<evidence type="ECO:0000313" key="2">
    <source>
        <dbReference type="EMBL" id="AWW42096.1"/>
    </source>
</evidence>
<evidence type="ECO:0000313" key="3">
    <source>
        <dbReference type="Proteomes" id="UP000249616"/>
    </source>
</evidence>
<dbReference type="GO" id="GO:0003677">
    <property type="term" value="F:DNA binding"/>
    <property type="evidence" value="ECO:0007669"/>
    <property type="project" value="InterPro"/>
</dbReference>
<dbReference type="GO" id="GO:0004803">
    <property type="term" value="F:transposase activity"/>
    <property type="evidence" value="ECO:0007669"/>
    <property type="project" value="InterPro"/>
</dbReference>
<sequence>MTLEAEANVGVHRGGDTDVGILAVMVTPASTGDRDAAQDLLAQATRRHHRLMRGWADSGYTGMLVGWCATVLNLMLTVIRRSDDQKGFVVLPKRWIVERTFAWLTRSRRLTCDYERLAASSEAMILWSMTTVMTRRLAHHPR</sequence>
<dbReference type="PANTHER" id="PTHR30007:SF0">
    <property type="entry name" value="TRANSPOSASE"/>
    <property type="match status" value="1"/>
</dbReference>
<organism evidence="2 3">
    <name type="scientific">Streptomyces cadmiisoli</name>
    <dbReference type="NCBI Taxonomy" id="2184053"/>
    <lineage>
        <taxon>Bacteria</taxon>
        <taxon>Bacillati</taxon>
        <taxon>Actinomycetota</taxon>
        <taxon>Actinomycetes</taxon>
        <taxon>Kitasatosporales</taxon>
        <taxon>Streptomycetaceae</taxon>
        <taxon>Streptomyces</taxon>
        <taxon>Streptomyces aurantiacus group</taxon>
    </lineage>
</organism>
<feature type="domain" description="Transposase IS4-like" evidence="1">
    <location>
        <begin position="16"/>
        <end position="131"/>
    </location>
</feature>
<gene>
    <name evidence="2" type="ORF">DN051_40475</name>
</gene>